<protein>
    <submittedName>
        <fullName evidence="1">15998_t:CDS:1</fullName>
    </submittedName>
</protein>
<dbReference type="EMBL" id="CAJVPV010001198">
    <property type="protein sequence ID" value="CAG8489634.1"/>
    <property type="molecule type" value="Genomic_DNA"/>
</dbReference>
<organism evidence="1 2">
    <name type="scientific">Acaulospora morrowiae</name>
    <dbReference type="NCBI Taxonomy" id="94023"/>
    <lineage>
        <taxon>Eukaryota</taxon>
        <taxon>Fungi</taxon>
        <taxon>Fungi incertae sedis</taxon>
        <taxon>Mucoromycota</taxon>
        <taxon>Glomeromycotina</taxon>
        <taxon>Glomeromycetes</taxon>
        <taxon>Diversisporales</taxon>
        <taxon>Acaulosporaceae</taxon>
        <taxon>Acaulospora</taxon>
    </lineage>
</organism>
<proteinExistence type="predicted"/>
<dbReference type="Proteomes" id="UP000789342">
    <property type="component" value="Unassembled WGS sequence"/>
</dbReference>
<evidence type="ECO:0000313" key="2">
    <source>
        <dbReference type="Proteomes" id="UP000789342"/>
    </source>
</evidence>
<comment type="caution">
    <text evidence="1">The sequence shown here is derived from an EMBL/GenBank/DDBJ whole genome shotgun (WGS) entry which is preliminary data.</text>
</comment>
<keyword evidence="2" id="KW-1185">Reference proteome</keyword>
<reference evidence="1" key="1">
    <citation type="submission" date="2021-06" db="EMBL/GenBank/DDBJ databases">
        <authorList>
            <person name="Kallberg Y."/>
            <person name="Tangrot J."/>
            <person name="Rosling A."/>
        </authorList>
    </citation>
    <scope>NUCLEOTIDE SEQUENCE</scope>
    <source>
        <strain evidence="1">CL551</strain>
    </source>
</reference>
<name>A0A9N8WM53_9GLOM</name>
<dbReference type="AlphaFoldDB" id="A0A9N8WM53"/>
<accession>A0A9N8WM53</accession>
<sequence length="52" mass="5737">MADFQLRFSTNVMGVTGDIRRFDITDIGDARKLADAMAYKTKVPLKSGEVAD</sequence>
<evidence type="ECO:0000313" key="1">
    <source>
        <dbReference type="EMBL" id="CAG8489634.1"/>
    </source>
</evidence>
<gene>
    <name evidence="1" type="ORF">AMORRO_LOCUS2713</name>
</gene>